<protein>
    <submittedName>
        <fullName evidence="5">Tetratricopeptide repeat domain protein</fullName>
    </submittedName>
</protein>
<accession>A0A0F6SHL8</accession>
<keyword evidence="2" id="KW-1133">Transmembrane helix</keyword>
<dbReference type="KEGG" id="samy:DB32_007818"/>
<evidence type="ECO:0000313" key="6">
    <source>
        <dbReference type="Proteomes" id="UP000034883"/>
    </source>
</evidence>
<evidence type="ECO:0000256" key="3">
    <source>
        <dbReference type="SAM" id="SignalP"/>
    </source>
</evidence>
<keyword evidence="2" id="KW-0472">Membrane</keyword>
<keyword evidence="6" id="KW-1185">Reference proteome</keyword>
<feature type="domain" description="PEGA" evidence="4">
    <location>
        <begin position="224"/>
        <end position="280"/>
    </location>
</feature>
<feature type="signal peptide" evidence="3">
    <location>
        <begin position="1"/>
        <end position="15"/>
    </location>
</feature>
<dbReference type="Proteomes" id="UP000034883">
    <property type="component" value="Chromosome"/>
</dbReference>
<feature type="compositionally biased region" description="Basic and acidic residues" evidence="1">
    <location>
        <begin position="396"/>
        <end position="407"/>
    </location>
</feature>
<name>A0A0F6SHL8_9BACT</name>
<feature type="region of interest" description="Disordered" evidence="1">
    <location>
        <begin position="395"/>
        <end position="418"/>
    </location>
</feature>
<dbReference type="RefSeq" id="WP_053237617.1">
    <property type="nucleotide sequence ID" value="NZ_CP011125.1"/>
</dbReference>
<keyword evidence="3" id="KW-0732">Signal</keyword>
<sequence>MVALLVLACALPAYAQDEDEGGPTLPRRVEMPPEQAEEPAAEPEAPPAQPVARTESAPSQERRVYVISVAMSEGLDAVAQRAGAAARATLRGIDGVDWRHADRLFLGYDDSALEVIDRARERLEAGRQAYLNLELAQAIELLTGAVADFDAAAAALEDPHDLGEALLFLGASLAFEGRARDAARVFGRLHVQMPHVRPDPNVFNPDVIARFEAARPRDGASPASTIRIESDPPGAIAYVDFLARGVTPIDVGGLLGGEHVVRVTRAGATPYVQAITVRPRGTEATSAYLVDDDRTAGLSDVLERVPQDDVASLQADGAIREIAQRLDVERIGVIRVSPGDSDDRAALELLVFDVASGRRLVRGAGTVPTGVGDLERGVDQLVSGALQAALTARQQSDAERIPARGDEPPPVTTPPPSEPSVFEQWWFWAIVGGAAVVIGASVAIGVAASDQGPGLGNDPQGYVVLEF</sequence>
<feature type="compositionally biased region" description="Pro residues" evidence="1">
    <location>
        <begin position="408"/>
        <end position="418"/>
    </location>
</feature>
<evidence type="ECO:0000313" key="5">
    <source>
        <dbReference type="EMBL" id="AKF10669.1"/>
    </source>
</evidence>
<feature type="transmembrane region" description="Helical" evidence="2">
    <location>
        <begin position="425"/>
        <end position="448"/>
    </location>
</feature>
<evidence type="ECO:0000256" key="2">
    <source>
        <dbReference type="SAM" id="Phobius"/>
    </source>
</evidence>
<gene>
    <name evidence="5" type="ORF">DB32_007818</name>
</gene>
<feature type="region of interest" description="Disordered" evidence="1">
    <location>
        <begin position="16"/>
        <end position="59"/>
    </location>
</feature>
<dbReference type="Pfam" id="PF08308">
    <property type="entry name" value="PEGA"/>
    <property type="match status" value="1"/>
</dbReference>
<keyword evidence="2" id="KW-0812">Transmembrane</keyword>
<reference evidence="5 6" key="1">
    <citation type="submission" date="2015-03" db="EMBL/GenBank/DDBJ databases">
        <title>Genome assembly of Sandaracinus amylolyticus DSM 53668.</title>
        <authorList>
            <person name="Sharma G."/>
            <person name="Subramanian S."/>
        </authorList>
    </citation>
    <scope>NUCLEOTIDE SEQUENCE [LARGE SCALE GENOMIC DNA]</scope>
    <source>
        <strain evidence="5 6">DSM 53668</strain>
    </source>
</reference>
<dbReference type="InterPro" id="IPR013229">
    <property type="entry name" value="PEGA"/>
</dbReference>
<evidence type="ECO:0000259" key="4">
    <source>
        <dbReference type="Pfam" id="PF08308"/>
    </source>
</evidence>
<dbReference type="STRING" id="927083.DB32_007818"/>
<dbReference type="AlphaFoldDB" id="A0A0F6SHL8"/>
<organism evidence="5 6">
    <name type="scientific">Sandaracinus amylolyticus</name>
    <dbReference type="NCBI Taxonomy" id="927083"/>
    <lineage>
        <taxon>Bacteria</taxon>
        <taxon>Pseudomonadati</taxon>
        <taxon>Myxococcota</taxon>
        <taxon>Polyangia</taxon>
        <taxon>Polyangiales</taxon>
        <taxon>Sandaracinaceae</taxon>
        <taxon>Sandaracinus</taxon>
    </lineage>
</organism>
<dbReference type="OrthoDB" id="5379141at2"/>
<evidence type="ECO:0000256" key="1">
    <source>
        <dbReference type="SAM" id="MobiDB-lite"/>
    </source>
</evidence>
<dbReference type="EMBL" id="CP011125">
    <property type="protein sequence ID" value="AKF10669.1"/>
    <property type="molecule type" value="Genomic_DNA"/>
</dbReference>
<proteinExistence type="predicted"/>
<feature type="chain" id="PRO_5012700814" evidence="3">
    <location>
        <begin position="16"/>
        <end position="467"/>
    </location>
</feature>